<dbReference type="InterPro" id="IPR052339">
    <property type="entry name" value="Fe-S_Maturation_MIP18"/>
</dbReference>
<gene>
    <name evidence="2" type="ORF">LCGC14_1478010</name>
</gene>
<name>A0A0F9JB17_9ZZZZ</name>
<accession>A0A0F9JB17</accession>
<protein>
    <recommendedName>
        <fullName evidence="1">MIP18 family-like domain-containing protein</fullName>
    </recommendedName>
</protein>
<reference evidence="2" key="1">
    <citation type="journal article" date="2015" name="Nature">
        <title>Complex archaea that bridge the gap between prokaryotes and eukaryotes.</title>
        <authorList>
            <person name="Spang A."/>
            <person name="Saw J.H."/>
            <person name="Jorgensen S.L."/>
            <person name="Zaremba-Niedzwiedzka K."/>
            <person name="Martijn J."/>
            <person name="Lind A.E."/>
            <person name="van Eijk R."/>
            <person name="Schleper C."/>
            <person name="Guy L."/>
            <person name="Ettema T.J."/>
        </authorList>
    </citation>
    <scope>NUCLEOTIDE SEQUENCE</scope>
</reference>
<proteinExistence type="predicted"/>
<evidence type="ECO:0000313" key="2">
    <source>
        <dbReference type="EMBL" id="KKM66753.1"/>
    </source>
</evidence>
<evidence type="ECO:0000259" key="1">
    <source>
        <dbReference type="Pfam" id="PF01883"/>
    </source>
</evidence>
<dbReference type="SUPFAM" id="SSF117916">
    <property type="entry name" value="Fe-S cluster assembly (FSCA) domain-like"/>
    <property type="match status" value="1"/>
</dbReference>
<dbReference type="AlphaFoldDB" id="A0A0F9JB17"/>
<comment type="caution">
    <text evidence="2">The sequence shown here is derived from an EMBL/GenBank/DDBJ whole genome shotgun (WGS) entry which is preliminary data.</text>
</comment>
<dbReference type="PANTHER" id="PTHR42831">
    <property type="entry name" value="FE-S PROTEIN MATURATION AUXILIARY FACTOR YITW"/>
    <property type="match status" value="1"/>
</dbReference>
<dbReference type="Gene3D" id="3.30.300.130">
    <property type="entry name" value="Fe-S cluster assembly (FSCA)"/>
    <property type="match status" value="1"/>
</dbReference>
<organism evidence="2">
    <name type="scientific">marine sediment metagenome</name>
    <dbReference type="NCBI Taxonomy" id="412755"/>
    <lineage>
        <taxon>unclassified sequences</taxon>
        <taxon>metagenomes</taxon>
        <taxon>ecological metagenomes</taxon>
    </lineage>
</organism>
<dbReference type="EMBL" id="LAZR01010470">
    <property type="protein sequence ID" value="KKM66753.1"/>
    <property type="molecule type" value="Genomic_DNA"/>
</dbReference>
<dbReference type="Pfam" id="PF01883">
    <property type="entry name" value="FeS_assembly_P"/>
    <property type="match status" value="1"/>
</dbReference>
<sequence length="120" mass="13176">MTNSTQPLEGTPLIAPSTTNHPLYEQIVEACRTVYDPEIPVNIYELGLIYTIDINAENEVNIKMSLTAPGCPVAGEMPGWVADAVEPLPGVKTVDVDLVWEPPWGMDMMSDEARLELGFM</sequence>
<dbReference type="NCBIfam" id="TIGR02945">
    <property type="entry name" value="SUF_assoc"/>
    <property type="match status" value="1"/>
</dbReference>
<dbReference type="InterPro" id="IPR014291">
    <property type="entry name" value="SUF_FeS_clus_asmbl-assoc"/>
</dbReference>
<feature type="domain" description="MIP18 family-like" evidence="1">
    <location>
        <begin position="25"/>
        <end position="96"/>
    </location>
</feature>
<dbReference type="InterPro" id="IPR034904">
    <property type="entry name" value="FSCA_dom_sf"/>
</dbReference>
<dbReference type="PANTHER" id="PTHR42831:SF1">
    <property type="entry name" value="FE-S PROTEIN MATURATION AUXILIARY FACTOR YITW"/>
    <property type="match status" value="1"/>
</dbReference>
<dbReference type="InterPro" id="IPR002744">
    <property type="entry name" value="MIP18-like"/>
</dbReference>